<protein>
    <submittedName>
        <fullName evidence="1">Uncharacterized protein</fullName>
    </submittedName>
</protein>
<organism evidence="1 2">
    <name type="scientific">Protopolystoma xenopodis</name>
    <dbReference type="NCBI Taxonomy" id="117903"/>
    <lineage>
        <taxon>Eukaryota</taxon>
        <taxon>Metazoa</taxon>
        <taxon>Spiralia</taxon>
        <taxon>Lophotrochozoa</taxon>
        <taxon>Platyhelminthes</taxon>
        <taxon>Monogenea</taxon>
        <taxon>Polyopisthocotylea</taxon>
        <taxon>Polystomatidea</taxon>
        <taxon>Polystomatidae</taxon>
        <taxon>Protopolystoma</taxon>
    </lineage>
</organism>
<dbReference type="AlphaFoldDB" id="A0A448XBL6"/>
<evidence type="ECO:0000313" key="2">
    <source>
        <dbReference type="Proteomes" id="UP000784294"/>
    </source>
</evidence>
<sequence>MFIFHTRCALLANLPCSPPFRVTDPALVSCPDLLYGPVGPFLFLLADRFQRTFIPSAIFQAFSSTHKVALSSERQTSDSHACGY</sequence>
<dbReference type="Proteomes" id="UP000784294">
    <property type="component" value="Unassembled WGS sequence"/>
</dbReference>
<comment type="caution">
    <text evidence="1">The sequence shown here is derived from an EMBL/GenBank/DDBJ whole genome shotgun (WGS) entry which is preliminary data.</text>
</comment>
<keyword evidence="2" id="KW-1185">Reference proteome</keyword>
<proteinExistence type="predicted"/>
<gene>
    <name evidence="1" type="ORF">PXEA_LOCUS26431</name>
</gene>
<reference evidence="1" key="1">
    <citation type="submission" date="2018-11" db="EMBL/GenBank/DDBJ databases">
        <authorList>
            <consortium name="Pathogen Informatics"/>
        </authorList>
    </citation>
    <scope>NUCLEOTIDE SEQUENCE</scope>
</reference>
<accession>A0A448XBL6</accession>
<dbReference type="EMBL" id="CAAALY010244985">
    <property type="protein sequence ID" value="VEL32991.1"/>
    <property type="molecule type" value="Genomic_DNA"/>
</dbReference>
<name>A0A448XBL6_9PLAT</name>
<evidence type="ECO:0000313" key="1">
    <source>
        <dbReference type="EMBL" id="VEL32991.1"/>
    </source>
</evidence>